<keyword evidence="2" id="KW-1185">Reference proteome</keyword>
<dbReference type="AlphaFoldDB" id="N1WLV3"/>
<organism evidence="1 2">
    <name type="scientific">Leptospira weilii serovar Ranarum str. ICFT</name>
    <dbReference type="NCBI Taxonomy" id="1218598"/>
    <lineage>
        <taxon>Bacteria</taxon>
        <taxon>Pseudomonadati</taxon>
        <taxon>Spirochaetota</taxon>
        <taxon>Spirochaetia</taxon>
        <taxon>Leptospirales</taxon>
        <taxon>Leptospiraceae</taxon>
        <taxon>Leptospira</taxon>
    </lineage>
</organism>
<dbReference type="EMBL" id="AOHC02000041">
    <property type="protein sequence ID" value="EMY76778.1"/>
    <property type="molecule type" value="Genomic_DNA"/>
</dbReference>
<reference evidence="1" key="1">
    <citation type="submission" date="2013-03" db="EMBL/GenBank/DDBJ databases">
        <authorList>
            <person name="Harkins D.M."/>
            <person name="Durkin A.S."/>
            <person name="Brinkac L.M."/>
            <person name="Haft D.H."/>
            <person name="Selengut J.D."/>
            <person name="Sanka R."/>
            <person name="DePew J."/>
            <person name="Purushe J."/>
            <person name="Hartskeerl R.A."/>
            <person name="Ahmed A."/>
            <person name="van der Linden H."/>
            <person name="Goris M.G.A."/>
            <person name="Vinetz J.M."/>
            <person name="Sutton G.G."/>
            <person name="Nierman W.C."/>
            <person name="Fouts D.E."/>
        </authorList>
    </citation>
    <scope>NUCLEOTIDE SEQUENCE [LARGE SCALE GENOMIC DNA]</scope>
    <source>
        <strain evidence="1">ICFT</strain>
    </source>
</reference>
<proteinExistence type="predicted"/>
<evidence type="ECO:0000313" key="2">
    <source>
        <dbReference type="Proteomes" id="UP000012313"/>
    </source>
</evidence>
<gene>
    <name evidence="1" type="ORF">LEP1GSC060_3132</name>
</gene>
<sequence>MDENKSNEEGGFSRTTPLKPFQFFIRVNCVYNGLEIV</sequence>
<protein>
    <submittedName>
        <fullName evidence="1">Uncharacterized protein</fullName>
    </submittedName>
</protein>
<dbReference type="Proteomes" id="UP000012313">
    <property type="component" value="Unassembled WGS sequence"/>
</dbReference>
<dbReference type="STRING" id="1218598.LEP1GSC060_3132"/>
<comment type="caution">
    <text evidence="1">The sequence shown here is derived from an EMBL/GenBank/DDBJ whole genome shotgun (WGS) entry which is preliminary data.</text>
</comment>
<accession>N1WLV3</accession>
<evidence type="ECO:0000313" key="1">
    <source>
        <dbReference type="EMBL" id="EMY76778.1"/>
    </source>
</evidence>
<name>N1WLV3_9LEPT</name>